<dbReference type="PANTHER" id="PTHR13190:SF1">
    <property type="entry name" value="AUTOPHAGY-RELATED 2, ISOFORM A"/>
    <property type="match status" value="1"/>
</dbReference>
<feature type="region of interest" description="Disordered" evidence="13">
    <location>
        <begin position="2026"/>
        <end position="2047"/>
    </location>
</feature>
<evidence type="ECO:0000256" key="3">
    <source>
        <dbReference type="ARBA" id="ARBA00009714"/>
    </source>
</evidence>
<feature type="region of interest" description="Disordered" evidence="13">
    <location>
        <begin position="208"/>
        <end position="233"/>
    </location>
</feature>
<dbReference type="GO" id="GO:0032266">
    <property type="term" value="F:phosphatidylinositol-3-phosphate binding"/>
    <property type="evidence" value="ECO:0007669"/>
    <property type="project" value="TreeGrafter"/>
</dbReference>
<evidence type="ECO:0000256" key="10">
    <source>
        <dbReference type="ARBA" id="ARBA00024479"/>
    </source>
</evidence>
<feature type="region of interest" description="Disordered" evidence="13">
    <location>
        <begin position="293"/>
        <end position="314"/>
    </location>
</feature>
<feature type="region of interest" description="Disordered" evidence="13">
    <location>
        <begin position="327"/>
        <end position="367"/>
    </location>
</feature>
<dbReference type="GO" id="GO:0005789">
    <property type="term" value="C:endoplasmic reticulum membrane"/>
    <property type="evidence" value="ECO:0007669"/>
    <property type="project" value="UniProtKB-SubCell"/>
</dbReference>
<proteinExistence type="inferred from homology"/>
<feature type="compositionally biased region" description="Polar residues" evidence="13">
    <location>
        <begin position="304"/>
        <end position="314"/>
    </location>
</feature>
<feature type="region of interest" description="Disordered" evidence="13">
    <location>
        <begin position="687"/>
        <end position="710"/>
    </location>
</feature>
<dbReference type="GO" id="GO:0061908">
    <property type="term" value="C:phagophore"/>
    <property type="evidence" value="ECO:0007669"/>
    <property type="project" value="TreeGrafter"/>
</dbReference>
<dbReference type="GO" id="GO:0061723">
    <property type="term" value="P:glycophagy"/>
    <property type="evidence" value="ECO:0007669"/>
    <property type="project" value="TreeGrafter"/>
</dbReference>
<protein>
    <recommendedName>
        <fullName evidence="4">Autophagy-related protein 2</fullName>
    </recommendedName>
</protein>
<feature type="region of interest" description="Disordered" evidence="13">
    <location>
        <begin position="416"/>
        <end position="462"/>
    </location>
</feature>
<evidence type="ECO:0000256" key="13">
    <source>
        <dbReference type="SAM" id="MobiDB-lite"/>
    </source>
</evidence>
<keyword evidence="9" id="KW-0472">Membrane</keyword>
<feature type="compositionally biased region" description="Basic and acidic residues" evidence="13">
    <location>
        <begin position="1938"/>
        <end position="1948"/>
    </location>
</feature>
<dbReference type="GO" id="GO:0034045">
    <property type="term" value="C:phagophore assembly site membrane"/>
    <property type="evidence" value="ECO:0007669"/>
    <property type="project" value="UniProtKB-SubCell"/>
</dbReference>
<feature type="region of interest" description="Disordered" evidence="13">
    <location>
        <begin position="1921"/>
        <end position="1953"/>
    </location>
</feature>
<dbReference type="GO" id="GO:0043495">
    <property type="term" value="F:protein-membrane adaptor activity"/>
    <property type="evidence" value="ECO:0007669"/>
    <property type="project" value="TreeGrafter"/>
</dbReference>
<feature type="compositionally biased region" description="Low complexity" evidence="13">
    <location>
        <begin position="1556"/>
        <end position="1568"/>
    </location>
</feature>
<reference evidence="14 15" key="1">
    <citation type="submission" date="2021-12" db="EMBL/GenBank/DDBJ databases">
        <title>High titer production of polyol ester of fatty acids by Rhodotorula paludigena BS15 towards product separation-free biomass refinery.</title>
        <authorList>
            <person name="Mano J."/>
            <person name="Ono H."/>
            <person name="Tanaka T."/>
            <person name="Naito K."/>
            <person name="Sushida H."/>
            <person name="Ike M."/>
            <person name="Tokuyasu K."/>
            <person name="Kitaoka M."/>
        </authorList>
    </citation>
    <scope>NUCLEOTIDE SEQUENCE [LARGE SCALE GENOMIC DNA]</scope>
    <source>
        <strain evidence="14 15">BS15</strain>
    </source>
</reference>
<keyword evidence="5" id="KW-0813">Transport</keyword>
<keyword evidence="15" id="KW-1185">Reference proteome</keyword>
<evidence type="ECO:0000313" key="14">
    <source>
        <dbReference type="EMBL" id="GJN94704.1"/>
    </source>
</evidence>
<keyword evidence="8" id="KW-0445">Lipid transport</keyword>
<accession>A0AAV5GVX6</accession>
<comment type="catalytic activity">
    <reaction evidence="10">
        <text>a 1,2-diacyl-sn-glycero-3-phospho-L-serine(in) = a 1,2-diacyl-sn-glycero-3-phospho-L-serine(out)</text>
        <dbReference type="Rhea" id="RHEA:38663"/>
        <dbReference type="ChEBI" id="CHEBI:57262"/>
    </reaction>
</comment>
<evidence type="ECO:0000256" key="8">
    <source>
        <dbReference type="ARBA" id="ARBA00023055"/>
    </source>
</evidence>
<evidence type="ECO:0000256" key="7">
    <source>
        <dbReference type="ARBA" id="ARBA00023006"/>
    </source>
</evidence>
<comment type="similarity">
    <text evidence="3">Belongs to the ATG2 family.</text>
</comment>
<evidence type="ECO:0000256" key="2">
    <source>
        <dbReference type="ARBA" id="ARBA00004623"/>
    </source>
</evidence>
<evidence type="ECO:0000256" key="12">
    <source>
        <dbReference type="ARBA" id="ARBA00024631"/>
    </source>
</evidence>
<dbReference type="Pfam" id="PF13329">
    <property type="entry name" value="ATG2_CAD"/>
    <property type="match status" value="1"/>
</dbReference>
<feature type="region of interest" description="Disordered" evidence="13">
    <location>
        <begin position="995"/>
        <end position="1035"/>
    </location>
</feature>
<evidence type="ECO:0000256" key="11">
    <source>
        <dbReference type="ARBA" id="ARBA00024615"/>
    </source>
</evidence>
<feature type="compositionally biased region" description="Basic and acidic residues" evidence="13">
    <location>
        <begin position="1022"/>
        <end position="1035"/>
    </location>
</feature>
<evidence type="ECO:0000256" key="4">
    <source>
        <dbReference type="ARBA" id="ARBA00018070"/>
    </source>
</evidence>
<feature type="compositionally biased region" description="Low complexity" evidence="13">
    <location>
        <begin position="151"/>
        <end position="160"/>
    </location>
</feature>
<dbReference type="GO" id="GO:0000045">
    <property type="term" value="P:autophagosome assembly"/>
    <property type="evidence" value="ECO:0007669"/>
    <property type="project" value="TreeGrafter"/>
</dbReference>
<keyword evidence="7" id="KW-0072">Autophagy</keyword>
<evidence type="ECO:0000256" key="5">
    <source>
        <dbReference type="ARBA" id="ARBA00022448"/>
    </source>
</evidence>
<comment type="catalytic activity">
    <reaction evidence="11">
        <text>a 1,2-diacyl-sn-glycero-3-phosphoethanolamine(in) = a 1,2-diacyl-sn-glycero-3-phosphoethanolamine(out)</text>
        <dbReference type="Rhea" id="RHEA:38895"/>
        <dbReference type="ChEBI" id="CHEBI:64612"/>
    </reaction>
</comment>
<comment type="subcellular location">
    <subcellularLocation>
        <location evidence="1">Endoplasmic reticulum membrane</location>
        <topology evidence="1">Peripheral membrane protein</topology>
    </subcellularLocation>
    <subcellularLocation>
        <location evidence="2">Preautophagosomal structure membrane</location>
        <topology evidence="2">Peripheral membrane protein</topology>
    </subcellularLocation>
</comment>
<evidence type="ECO:0000256" key="9">
    <source>
        <dbReference type="ARBA" id="ARBA00023136"/>
    </source>
</evidence>
<comment type="caution">
    <text evidence="14">The sequence shown here is derived from an EMBL/GenBank/DDBJ whole genome shotgun (WGS) entry which is preliminary data.</text>
</comment>
<feature type="compositionally biased region" description="Basic and acidic residues" evidence="13">
    <location>
        <begin position="2030"/>
        <end position="2041"/>
    </location>
</feature>
<dbReference type="GO" id="GO:0006869">
    <property type="term" value="P:lipid transport"/>
    <property type="evidence" value="ECO:0007669"/>
    <property type="project" value="UniProtKB-KW"/>
</dbReference>
<feature type="region of interest" description="Disordered" evidence="13">
    <location>
        <begin position="1553"/>
        <end position="1588"/>
    </location>
</feature>
<dbReference type="PANTHER" id="PTHR13190">
    <property type="entry name" value="AUTOPHAGY-RELATED 2, ISOFORM A"/>
    <property type="match status" value="1"/>
</dbReference>
<evidence type="ECO:0000256" key="1">
    <source>
        <dbReference type="ARBA" id="ARBA00004406"/>
    </source>
</evidence>
<keyword evidence="6" id="KW-0256">Endoplasmic reticulum</keyword>
<feature type="region of interest" description="Disordered" evidence="13">
    <location>
        <begin position="130"/>
        <end position="160"/>
    </location>
</feature>
<dbReference type="Proteomes" id="UP001342314">
    <property type="component" value="Unassembled WGS sequence"/>
</dbReference>
<dbReference type="GO" id="GO:0061709">
    <property type="term" value="P:reticulophagy"/>
    <property type="evidence" value="ECO:0007669"/>
    <property type="project" value="TreeGrafter"/>
</dbReference>
<evidence type="ECO:0000313" key="15">
    <source>
        <dbReference type="Proteomes" id="UP001342314"/>
    </source>
</evidence>
<gene>
    <name evidence="14" type="ORF">Rhopal_007795-T1</name>
</gene>
<dbReference type="EMBL" id="BQKY01000018">
    <property type="protein sequence ID" value="GJN94704.1"/>
    <property type="molecule type" value="Genomic_DNA"/>
</dbReference>
<name>A0AAV5GVX6_9BASI</name>
<dbReference type="GO" id="GO:0034727">
    <property type="term" value="P:piecemeal microautophagy of the nucleus"/>
    <property type="evidence" value="ECO:0007669"/>
    <property type="project" value="TreeGrafter"/>
</dbReference>
<organism evidence="14 15">
    <name type="scientific">Rhodotorula paludigena</name>
    <dbReference type="NCBI Taxonomy" id="86838"/>
    <lineage>
        <taxon>Eukaryota</taxon>
        <taxon>Fungi</taxon>
        <taxon>Dikarya</taxon>
        <taxon>Basidiomycota</taxon>
        <taxon>Pucciniomycotina</taxon>
        <taxon>Microbotryomycetes</taxon>
        <taxon>Sporidiobolales</taxon>
        <taxon>Sporidiobolaceae</taxon>
        <taxon>Rhodotorula</taxon>
    </lineage>
</organism>
<feature type="region of interest" description="Disordered" evidence="13">
    <location>
        <begin position="760"/>
        <end position="791"/>
    </location>
</feature>
<comment type="catalytic activity">
    <reaction evidence="12">
        <text>a 1,2-diacyl-sn-glycero-3-phosphocholine(in) = a 1,2-diacyl-sn-glycero-3-phosphocholine(out)</text>
        <dbReference type="Rhea" id="RHEA:38571"/>
        <dbReference type="ChEBI" id="CHEBI:57643"/>
    </reaction>
</comment>
<evidence type="ECO:0000256" key="6">
    <source>
        <dbReference type="ARBA" id="ARBA00022824"/>
    </source>
</evidence>
<sequence>MWGVIAAATSYLPALPAVPLPTRLQQRLVAFLIRRTLGGFLRGGLDEDRVEADVRSGRFTVRGVQVDEQAINSLLSPSTSSDETTAHDAGALPLSFESGSVGCITAVVSWPLAKLDLAVDEVELVFRVTRPRPPDAPSLSSSFATERTHSRSSSFSTTASTAAESPLPVLDLADSHVSLALAHDFVSHALTPAEDAELRASLHLSPSASTSVDLPGAFGGARREAGEGTGENDAEVVETTMLAGVVERILARLEVKVRSVCVRLRWEAREAQEQGEHELELRVDEIVCKGDAGATEPAVPADPKTTSEQVQTRSLTVTPSRLYLRLATPAPALPPSPTTPSLSSSTRRGTESGYASSSSEDSDSSLDENDLLAMSQSIADLRTSFHSAASSSARDMFASARSGGAFSAVVEEREEEEARQAVAAGRDDPFVNPDEAFVTPQASPARRDEQPLPAGSPAPEGTVDDAQLIVSLGSPDSVTPLGFYLISSLPPSTQTAVSPPTATSRPPLSALRLKPELTLRADLLEPWIVALSAAQLAAIAALAGQLAAPPEIANPHSTSTTAAPSTGLPLNVDLRLAALSLVILLPSSNAPLSQSDLFTTSSAPLKAPHLRMRLEDFALRASKRNALGGLEASLGHLTLSETASSPATHGGWRTLPILVDDLALAPSPGGTDTVDWVRAASAARGGAATKDWRRSTKNAKGVPRTSGPAAQVDAPAVRARLGGAGGTSVELAPLHLCVDLAMAARLLPLVDEIAAVVSNSSPSAAAPPPRQRKTSTTSTASTPRPLSPVFTSSSLPLHVLDDLSTAPSRIRSTPPALSISCPLLRVALRCPAPRKERLVAQDPDQLRSGILTLDLVGPSLSLKRAGEARLELESLDAHFAPASTLNSSSGPARSSAFARLAPLVPRSEDASAALPSLAFSTRGSWPVVDVVVPLVSARIDKPTLDGLQLLADDVAQFCESDLGAAGADEEADEEGRGDERIIGSRYFGAKSFMGRRKSGRRGAGRDSETESTASGATARAWEGAEERARGGTGGERKKAVIRAEVTDVVVELVVDQLNPIASAPRSRRHLKLLASDLSADVEMLVEAEDDLRVKLGIVDVRFEDITKQNKDVPPVVILSRTLPRNLANPSAPLVKLSLSSSVEQETSLKESKIQVALSNLTYYATADVAWLEELGVFAKAPAGAFEHVVPNELTRIRLRLSSISLHVSAPTRPSHIVLHVSEAKARTDLMPDLPRTTLSAEVAGLRALAADSDADLVELDGLANSGEEAWRYWRTKGFAQILLLERASLQAKQGNGLILPDLELLVDDAKVQVSLCADTVSSLTAFAADFAAAPAFHAPEATGQSKKIRRPPPRTRSRDLLASLDPAAFERAAPINDLPEILDDDVPANIAYLADALNQTNLRPSHSRSGSLASKSEGELISDVDGETIRMFAPGGLQIVDEYLAEPRVDDTDYTAPASRIRCRLRNAEVSVHLHEGYDWSATRKAIEEEAKAVRRRLEKIRQLLASGQAPDATAENASVLMFGSVQLGLPPGASELPPKELLAAINEELDDTPDSDVVSTAASSWSTVPGGGGKAKSTRASAPAVVGKGRKRLTRSKAFAIEVNLRGLDASFDAYSTDASLAASSTTASGREQLASRIKADVAALDIIDNIKTSTWHKFLTELRPNDGGTVRPSGAPMAKVEMSSVKPIGRVAEAQEEVLLKIKVSPLRLYVDQDALDFLKAFGAFELPKAAQPPASTSASSAPSQETFYQRVEVLPVKLKLDYKPKRVDYNALRSGKTAELMNFFHFDGSEMTLRHLVVTGISGTSTLSSLVQDIWTPDVKAHQLADVVSGIAPVRSVVNVGAGVANLVLLPIEQYRKDGRVVRGLQKGAQAFAKQTTLEAINVGARLATGTQVILEQAEHVLGARFGEPIAAETIAIGERPAVPGAGEGDDGLSDEERREVRSRYAEQPADLRQGMQSAYKSLGDNFKEAAQTILAVPMEVYERSGTEGPVRSVVRAVPVAVLKPMIGASGAVSKALLGLRNSLDPDAQRGELEDKYKPSTSRS</sequence>
<dbReference type="GO" id="GO:0000422">
    <property type="term" value="P:autophagy of mitochondrion"/>
    <property type="evidence" value="ECO:0007669"/>
    <property type="project" value="TreeGrafter"/>
</dbReference>
<dbReference type="InterPro" id="IPR026849">
    <property type="entry name" value="ATG2"/>
</dbReference>